<evidence type="ECO:0000313" key="3">
    <source>
        <dbReference type="EMBL" id="MDC0693245.1"/>
    </source>
</evidence>
<evidence type="ECO:0000256" key="1">
    <source>
        <dbReference type="SAM" id="Phobius"/>
    </source>
</evidence>
<keyword evidence="4" id="KW-1185">Reference proteome</keyword>
<accession>A0ABT5CNX6</accession>
<name>A0ABT5CNX6_9ENTR</name>
<proteinExistence type="predicted"/>
<reference evidence="3 4" key="1">
    <citation type="submission" date="2023-01" db="EMBL/GenBank/DDBJ databases">
        <authorList>
            <person name="Dale J."/>
        </authorList>
    </citation>
    <scope>NUCLEOTIDE SEQUENCE [LARGE SCALE GENOMIC DNA]</scope>
    <source>
        <strain evidence="3 4">2022EL-01098</strain>
    </source>
</reference>
<organism evidence="3 4">
    <name type="scientific">Klebsiella pasteurii</name>
    <dbReference type="NCBI Taxonomy" id="2587529"/>
    <lineage>
        <taxon>Bacteria</taxon>
        <taxon>Pseudomonadati</taxon>
        <taxon>Pseudomonadota</taxon>
        <taxon>Gammaproteobacteria</taxon>
        <taxon>Enterobacterales</taxon>
        <taxon>Enterobacteriaceae</taxon>
        <taxon>Klebsiella/Raoultella group</taxon>
        <taxon>Klebsiella</taxon>
    </lineage>
</organism>
<gene>
    <name evidence="3" type="ORF">PIK62_11485</name>
</gene>
<protein>
    <submittedName>
        <fullName evidence="3">Uncharacterized protein</fullName>
    </submittedName>
</protein>
<feature type="signal peptide" evidence="2">
    <location>
        <begin position="1"/>
        <end position="22"/>
    </location>
</feature>
<keyword evidence="1" id="KW-0812">Transmembrane</keyword>
<feature type="chain" id="PRO_5045447527" evidence="2">
    <location>
        <begin position="23"/>
        <end position="59"/>
    </location>
</feature>
<keyword evidence="1" id="KW-1133">Transmembrane helix</keyword>
<keyword evidence="1" id="KW-0472">Membrane</keyword>
<evidence type="ECO:0000313" key="4">
    <source>
        <dbReference type="Proteomes" id="UP001221816"/>
    </source>
</evidence>
<comment type="caution">
    <text evidence="3">The sequence shown here is derived from an EMBL/GenBank/DDBJ whole genome shotgun (WGS) entry which is preliminary data.</text>
</comment>
<dbReference type="EMBL" id="JAQNDI010000005">
    <property type="protein sequence ID" value="MDC0693245.1"/>
    <property type="molecule type" value="Genomic_DNA"/>
</dbReference>
<dbReference type="Proteomes" id="UP001221816">
    <property type="component" value="Unassembled WGS sequence"/>
</dbReference>
<evidence type="ECO:0000256" key="2">
    <source>
        <dbReference type="SAM" id="SignalP"/>
    </source>
</evidence>
<keyword evidence="2" id="KW-0732">Signal</keyword>
<sequence length="59" mass="6070">MKNNILLVSSLALAMGINGAQAVEKSANAKTVEVVVNANGFPLALLTITTILPVTMVTC</sequence>
<feature type="transmembrane region" description="Helical" evidence="1">
    <location>
        <begin position="38"/>
        <end position="57"/>
    </location>
</feature>